<evidence type="ECO:0000313" key="10">
    <source>
        <dbReference type="Proteomes" id="UP000187209"/>
    </source>
</evidence>
<evidence type="ECO:0000256" key="2">
    <source>
        <dbReference type="ARBA" id="ARBA00022840"/>
    </source>
</evidence>
<dbReference type="InterPro" id="IPR036961">
    <property type="entry name" value="Kinesin_motor_dom_sf"/>
</dbReference>
<dbReference type="InterPro" id="IPR019821">
    <property type="entry name" value="Kinesin_motor_CS"/>
</dbReference>
<accession>A0A1R2CJD9</accession>
<keyword evidence="10" id="KW-1185">Reference proteome</keyword>
<feature type="coiled-coil region" evidence="7">
    <location>
        <begin position="416"/>
        <end position="468"/>
    </location>
</feature>
<dbReference type="AlphaFoldDB" id="A0A1R2CJD9"/>
<keyword evidence="1 5" id="KW-0547">Nucleotide-binding</keyword>
<dbReference type="PROSITE" id="PS50067">
    <property type="entry name" value="KINESIN_MOTOR_2"/>
    <property type="match status" value="1"/>
</dbReference>
<feature type="coiled-coil region" evidence="7">
    <location>
        <begin position="524"/>
        <end position="593"/>
    </location>
</feature>
<keyword evidence="6" id="KW-0493">Microtubule</keyword>
<comment type="caution">
    <text evidence="9">The sequence shown here is derived from an EMBL/GenBank/DDBJ whole genome shotgun (WGS) entry which is preliminary data.</text>
</comment>
<keyword evidence="3 7" id="KW-0175">Coiled coil</keyword>
<gene>
    <name evidence="9" type="ORF">SteCoe_8837</name>
</gene>
<dbReference type="SMART" id="SM00129">
    <property type="entry name" value="KISc"/>
    <property type="match status" value="1"/>
</dbReference>
<dbReference type="GO" id="GO:0005874">
    <property type="term" value="C:microtubule"/>
    <property type="evidence" value="ECO:0007669"/>
    <property type="project" value="UniProtKB-KW"/>
</dbReference>
<evidence type="ECO:0000259" key="8">
    <source>
        <dbReference type="PROSITE" id="PS50067"/>
    </source>
</evidence>
<dbReference type="InterPro" id="IPR027417">
    <property type="entry name" value="P-loop_NTPase"/>
</dbReference>
<evidence type="ECO:0000313" key="9">
    <source>
        <dbReference type="EMBL" id="OMJ89111.1"/>
    </source>
</evidence>
<proteinExistence type="inferred from homology"/>
<dbReference type="Proteomes" id="UP000187209">
    <property type="component" value="Unassembled WGS sequence"/>
</dbReference>
<dbReference type="GO" id="GO:0008017">
    <property type="term" value="F:microtubule binding"/>
    <property type="evidence" value="ECO:0007669"/>
    <property type="project" value="InterPro"/>
</dbReference>
<dbReference type="GO" id="GO:0007018">
    <property type="term" value="P:microtubule-based movement"/>
    <property type="evidence" value="ECO:0007669"/>
    <property type="project" value="InterPro"/>
</dbReference>
<comment type="similarity">
    <text evidence="5 6">Belongs to the TRAFAC class myosin-kinesin ATPase superfamily. Kinesin family.</text>
</comment>
<evidence type="ECO:0000256" key="7">
    <source>
        <dbReference type="SAM" id="Coils"/>
    </source>
</evidence>
<dbReference type="Gene3D" id="3.40.850.10">
    <property type="entry name" value="Kinesin motor domain"/>
    <property type="match status" value="1"/>
</dbReference>
<evidence type="ECO:0000256" key="4">
    <source>
        <dbReference type="ARBA" id="ARBA00023175"/>
    </source>
</evidence>
<dbReference type="PRINTS" id="PR00380">
    <property type="entry name" value="KINESINHEAVY"/>
</dbReference>
<sequence length="751" mass="86116">MSRSENIHVSLRFRPLSNKEIEENESMIWSVSSTTVSLKPEWAQYLLDYKRLSRTPKTYNYNHCFSSKDQNYKVYETVAKRVVLASLDGYNGTLFVYGQTGSGKTYTMMGNDSCSEETLRKKSNITPIINKTRRSVSPIIRNHSFTPSSEVKKDKGLLIFALEDLFTHIKNSTDRTYCLSCSYLEIYNEQVYDLLEFNNDILSVNEDPQKGFYVRGASEHAIGSLEEILKFIEKGEANRKYAATAMNHHSSRSHTIFKLNVTSVQIENNDSNSITTESMLNFVDLAGSERVSNLNPDVSFEAKHKQNKSKENIETLLNEGKHINTSLFYLCQVISKLSEKTSYSSDSHIPYRNSNLTKILRSSLGGNSLTCIICTAVPTLSQFEMSLSTLRFGGIAKTITNNIEANIKSNNNSELLQVYQKDLEILRKELENAQQGGKDKLDEALGIRKKLEERISRLTQMLFNQSRQNHMLKSFEENSQDFKSNFWCPGAGDLIVDIKMVSQGEKPINVLKFDQKGILALEKMRTMNLDLKKKEQEINELKEFKQSLLDSKINLKNDLKQALNLCQQLSAGKEKYKEKCKKLKKKTKIFQSRLALVERHSGLSNLNDEQLQELENFFFYSLDAVKNAKFRKKYESKLNQIQHDIVRFESPIANKKQKQLWGILGLHDDLSSISSDSESSLDFETSFYRNNKPDKDCYNSFASHDISTLIYENFENEDIGRNYIKNHFVSENGDSIPLNEIPNTLLNSKRN</sequence>
<dbReference type="GO" id="GO:0005524">
    <property type="term" value="F:ATP binding"/>
    <property type="evidence" value="ECO:0007669"/>
    <property type="project" value="UniProtKB-UniRule"/>
</dbReference>
<dbReference type="OrthoDB" id="313052at2759"/>
<dbReference type="SUPFAM" id="SSF52540">
    <property type="entry name" value="P-loop containing nucleoside triphosphate hydrolases"/>
    <property type="match status" value="1"/>
</dbReference>
<protein>
    <recommendedName>
        <fullName evidence="6">Kinesin-like protein</fullName>
    </recommendedName>
</protein>
<evidence type="ECO:0000256" key="6">
    <source>
        <dbReference type="RuleBase" id="RU000394"/>
    </source>
</evidence>
<dbReference type="Pfam" id="PF00225">
    <property type="entry name" value="Kinesin"/>
    <property type="match status" value="1"/>
</dbReference>
<keyword evidence="2 5" id="KW-0067">ATP-binding</keyword>
<dbReference type="GO" id="GO:0003777">
    <property type="term" value="F:microtubule motor activity"/>
    <property type="evidence" value="ECO:0007669"/>
    <property type="project" value="InterPro"/>
</dbReference>
<evidence type="ECO:0000256" key="1">
    <source>
        <dbReference type="ARBA" id="ARBA00022741"/>
    </source>
</evidence>
<name>A0A1R2CJD9_9CILI</name>
<reference evidence="9 10" key="1">
    <citation type="submission" date="2016-11" db="EMBL/GenBank/DDBJ databases">
        <title>The macronuclear genome of Stentor coeruleus: a giant cell with tiny introns.</title>
        <authorList>
            <person name="Slabodnick M."/>
            <person name="Ruby J.G."/>
            <person name="Reiff S.B."/>
            <person name="Swart E.C."/>
            <person name="Gosai S."/>
            <person name="Prabakaran S."/>
            <person name="Witkowska E."/>
            <person name="Larue G.E."/>
            <person name="Fisher S."/>
            <person name="Freeman R.M."/>
            <person name="Gunawardena J."/>
            <person name="Chu W."/>
            <person name="Stover N.A."/>
            <person name="Gregory B.D."/>
            <person name="Nowacki M."/>
            <person name="Derisi J."/>
            <person name="Roy S.W."/>
            <person name="Marshall W.F."/>
            <person name="Sood P."/>
        </authorList>
    </citation>
    <scope>NUCLEOTIDE SEQUENCE [LARGE SCALE GENOMIC DNA]</scope>
    <source>
        <strain evidence="9">WM001</strain>
    </source>
</reference>
<dbReference type="PANTHER" id="PTHR47968">
    <property type="entry name" value="CENTROMERE PROTEIN E"/>
    <property type="match status" value="1"/>
</dbReference>
<feature type="binding site" evidence="5">
    <location>
        <begin position="98"/>
        <end position="105"/>
    </location>
    <ligand>
        <name>ATP</name>
        <dbReference type="ChEBI" id="CHEBI:30616"/>
    </ligand>
</feature>
<dbReference type="GO" id="GO:0000278">
    <property type="term" value="P:mitotic cell cycle"/>
    <property type="evidence" value="ECO:0007669"/>
    <property type="project" value="TreeGrafter"/>
</dbReference>
<dbReference type="PROSITE" id="PS00411">
    <property type="entry name" value="KINESIN_MOTOR_1"/>
    <property type="match status" value="1"/>
</dbReference>
<dbReference type="InterPro" id="IPR001752">
    <property type="entry name" value="Kinesin_motor_dom"/>
</dbReference>
<evidence type="ECO:0000256" key="5">
    <source>
        <dbReference type="PROSITE-ProRule" id="PRU00283"/>
    </source>
</evidence>
<dbReference type="PANTHER" id="PTHR47968:SF75">
    <property type="entry name" value="CENTROMERE-ASSOCIATED PROTEIN E"/>
    <property type="match status" value="1"/>
</dbReference>
<feature type="domain" description="Kinesin motor" evidence="8">
    <location>
        <begin position="6"/>
        <end position="399"/>
    </location>
</feature>
<dbReference type="InterPro" id="IPR027640">
    <property type="entry name" value="Kinesin-like_fam"/>
</dbReference>
<organism evidence="9 10">
    <name type="scientific">Stentor coeruleus</name>
    <dbReference type="NCBI Taxonomy" id="5963"/>
    <lineage>
        <taxon>Eukaryota</taxon>
        <taxon>Sar</taxon>
        <taxon>Alveolata</taxon>
        <taxon>Ciliophora</taxon>
        <taxon>Postciliodesmatophora</taxon>
        <taxon>Heterotrichea</taxon>
        <taxon>Heterotrichida</taxon>
        <taxon>Stentoridae</taxon>
        <taxon>Stentor</taxon>
    </lineage>
</organism>
<evidence type="ECO:0000256" key="3">
    <source>
        <dbReference type="ARBA" id="ARBA00023054"/>
    </source>
</evidence>
<dbReference type="EMBL" id="MPUH01000134">
    <property type="protein sequence ID" value="OMJ89111.1"/>
    <property type="molecule type" value="Genomic_DNA"/>
</dbReference>
<keyword evidence="4 5" id="KW-0505">Motor protein</keyword>